<evidence type="ECO:0000313" key="1">
    <source>
        <dbReference type="EMBL" id="KAJ0179595.1"/>
    </source>
</evidence>
<organism evidence="1 2">
    <name type="scientific">Dendrolimus kikuchii</name>
    <dbReference type="NCBI Taxonomy" id="765133"/>
    <lineage>
        <taxon>Eukaryota</taxon>
        <taxon>Metazoa</taxon>
        <taxon>Ecdysozoa</taxon>
        <taxon>Arthropoda</taxon>
        <taxon>Hexapoda</taxon>
        <taxon>Insecta</taxon>
        <taxon>Pterygota</taxon>
        <taxon>Neoptera</taxon>
        <taxon>Endopterygota</taxon>
        <taxon>Lepidoptera</taxon>
        <taxon>Glossata</taxon>
        <taxon>Ditrysia</taxon>
        <taxon>Bombycoidea</taxon>
        <taxon>Lasiocampidae</taxon>
        <taxon>Dendrolimus</taxon>
    </lineage>
</organism>
<keyword evidence="2" id="KW-1185">Reference proteome</keyword>
<protein>
    <submittedName>
        <fullName evidence="1">Uncharacterized protein</fullName>
    </submittedName>
</protein>
<proteinExistence type="predicted"/>
<accession>A0ACC1D6W0</accession>
<name>A0ACC1D6W0_9NEOP</name>
<sequence length="890" mass="101580">MRWTQELNECVMRAYYEATEGETNLTSYRGRLLSLFQTLQPASTVTAQRLSDQVRAIQRLHLLDESTLDRLRNAVRINREVTDTPQPTSPAPPADSQRPVNFTMDDVSDGLAVGDVSIQINEQLRRTLEHSIQEFRDQPILNRPRVPKLPMHRNNLLLMGTLDCLLAPYFRSSTDLADTHSILYCGAVAVCRVAGVKFPNTQPTRPASGKPAWQIRIERRIDRARVLIAKLICFRAGNCRPRVMRFVAQAFAGTNISPSEHMARATERIDFWKQKVYAWANRIRRYKERADRYFLNRTFQSEEKRVYRGWEKSSDSVADRQIPNTDAMASFWRSIWSVPVSHTEGDWIEVIKQSCEQVPDMEPITIEPLDVGNAIRSAHNWKSPGPDGLHNFWIKWFKSSHGCLANQFQEAVDRGSLPTFMTTGVTHLLFKSGCTTEPKNYRPITCLPTIYKLLTSILEKKLSNYFYNNNILAITQNGCKAGSRGTKELLLIDTTVSQQARRNRRNLSVAWIDYKKAYDSVPHTWLMRVLELYKVDATLRTFLQACMRQWVTYLRVPGGGGVPLPEGEINIERGIFQGDSLSPLWFCLALNPLSTLLESSKLGYRFRRGGEIVSHLLYMDDLKLFASNEPDLIELLKTTEHFSKSINMEFGIEKCAVMHVRRGKVVNSPNLQLSENMSLKSLSETETYKYLGMSESLGIADADVKQTVKDRFFCRLRKVLTSLLSGGNKVRAFNSWVMPVLAYSFGILRWTQTELDALDRRVRCLLTKHRMHHPRSSVMRLYISRRCGGRGFLNAKDLHNREVNNLRAYFLKMNVGLHKDVVAVDKGLTTLALAKENWCNLAVLSTSDRINVWKRPDTEGSTLGHGTNCEEVPVSGAITIGSLDPRPRWR</sequence>
<gene>
    <name evidence="1" type="ORF">K1T71_005307</name>
</gene>
<comment type="caution">
    <text evidence="1">The sequence shown here is derived from an EMBL/GenBank/DDBJ whole genome shotgun (WGS) entry which is preliminary data.</text>
</comment>
<dbReference type="EMBL" id="CM034394">
    <property type="protein sequence ID" value="KAJ0179595.1"/>
    <property type="molecule type" value="Genomic_DNA"/>
</dbReference>
<reference evidence="1 2" key="1">
    <citation type="journal article" date="2021" name="Front. Genet.">
        <title>Chromosome-Level Genome Assembly Reveals Significant Gene Expansion in the Toll and IMD Signaling Pathways of Dendrolimus kikuchii.</title>
        <authorList>
            <person name="Zhou J."/>
            <person name="Wu P."/>
            <person name="Xiong Z."/>
            <person name="Liu N."/>
            <person name="Zhao N."/>
            <person name="Ji M."/>
            <person name="Qiu Y."/>
            <person name="Yang B."/>
        </authorList>
    </citation>
    <scope>NUCLEOTIDE SEQUENCE [LARGE SCALE GENOMIC DNA]</scope>
    <source>
        <strain evidence="1">Ann1</strain>
    </source>
</reference>
<dbReference type="Proteomes" id="UP000824533">
    <property type="component" value="Linkage Group LG08"/>
</dbReference>
<evidence type="ECO:0000313" key="2">
    <source>
        <dbReference type="Proteomes" id="UP000824533"/>
    </source>
</evidence>